<gene>
    <name evidence="2" type="ORF">Tci_623811</name>
</gene>
<feature type="region of interest" description="Disordered" evidence="1">
    <location>
        <begin position="15"/>
        <end position="80"/>
    </location>
</feature>
<feature type="compositionally biased region" description="Polar residues" evidence="1">
    <location>
        <begin position="49"/>
        <end position="61"/>
    </location>
</feature>
<organism evidence="2">
    <name type="scientific">Tanacetum cinerariifolium</name>
    <name type="common">Dalmatian daisy</name>
    <name type="synonym">Chrysanthemum cinerariifolium</name>
    <dbReference type="NCBI Taxonomy" id="118510"/>
    <lineage>
        <taxon>Eukaryota</taxon>
        <taxon>Viridiplantae</taxon>
        <taxon>Streptophyta</taxon>
        <taxon>Embryophyta</taxon>
        <taxon>Tracheophyta</taxon>
        <taxon>Spermatophyta</taxon>
        <taxon>Magnoliopsida</taxon>
        <taxon>eudicotyledons</taxon>
        <taxon>Gunneridae</taxon>
        <taxon>Pentapetalae</taxon>
        <taxon>asterids</taxon>
        <taxon>campanulids</taxon>
        <taxon>Asterales</taxon>
        <taxon>Asteraceae</taxon>
        <taxon>Asteroideae</taxon>
        <taxon>Anthemideae</taxon>
        <taxon>Anthemidinae</taxon>
        <taxon>Tanacetum</taxon>
    </lineage>
</organism>
<proteinExistence type="predicted"/>
<evidence type="ECO:0000313" key="2">
    <source>
        <dbReference type="EMBL" id="GFA51839.1"/>
    </source>
</evidence>
<feature type="non-terminal residue" evidence="2">
    <location>
        <position position="1"/>
    </location>
</feature>
<reference evidence="2" key="1">
    <citation type="journal article" date="2019" name="Sci. Rep.">
        <title>Draft genome of Tanacetum cinerariifolium, the natural source of mosquito coil.</title>
        <authorList>
            <person name="Yamashiro T."/>
            <person name="Shiraishi A."/>
            <person name="Satake H."/>
            <person name="Nakayama K."/>
        </authorList>
    </citation>
    <scope>NUCLEOTIDE SEQUENCE</scope>
</reference>
<protein>
    <submittedName>
        <fullName evidence="2">Uncharacterized protein</fullName>
    </submittedName>
</protein>
<feature type="compositionally biased region" description="Basic residues" evidence="1">
    <location>
        <begin position="34"/>
        <end position="48"/>
    </location>
</feature>
<accession>A0A699JS31</accession>
<dbReference type="AlphaFoldDB" id="A0A699JS31"/>
<name>A0A699JS31_TANCI</name>
<evidence type="ECO:0000256" key="1">
    <source>
        <dbReference type="SAM" id="MobiDB-lite"/>
    </source>
</evidence>
<dbReference type="EMBL" id="BKCJ010438121">
    <property type="protein sequence ID" value="GFA51839.1"/>
    <property type="molecule type" value="Genomic_DNA"/>
</dbReference>
<sequence length="80" mass="8975">FSEIETVHGELSRVTRVLAGGSRHSGSADEATPQRHRSLRHRVRRRRCQSSAPFTSSNTIIRRQVKEPAVEVDPSRTLLG</sequence>
<comment type="caution">
    <text evidence="2">The sequence shown here is derived from an EMBL/GenBank/DDBJ whole genome shotgun (WGS) entry which is preliminary data.</text>
</comment>
<feature type="non-terminal residue" evidence="2">
    <location>
        <position position="80"/>
    </location>
</feature>